<dbReference type="InterPro" id="IPR020846">
    <property type="entry name" value="MFS_dom"/>
</dbReference>
<dbReference type="PROSITE" id="PS50850">
    <property type="entry name" value="MFS"/>
    <property type="match status" value="1"/>
</dbReference>
<dbReference type="InterPro" id="IPR036259">
    <property type="entry name" value="MFS_trans_sf"/>
</dbReference>
<feature type="transmembrane region" description="Helical" evidence="8">
    <location>
        <begin position="176"/>
        <end position="196"/>
    </location>
</feature>
<sequence length="438" mass="44784">MSAPDEKGPKVLPALRAAPLAARYLLGGALLNQMGAFLQTFLVLYLVHKGLGASLAGIALGAYSLGAVVGTLAGGELTHRLGARTTIAASMAGSALLVSCVPLLSRPGQGPVLIAVTALTGAITQAYRPAASTMLSDLMPDEHRVMAFSMFRIAINVGAALGPLIAFWLITVDWDLLFWFDGATALLYALLALAVLPRRTRSTAGPRPAADAPEDPGAGASRSVYGGMVRDIRFVLYLAAMALMAIVYVQYTVALPLELDAAGLTSTYSIALTLSSTVLITCELAVTARVKGWPAHRVAAAGTVLMTLGMAGYGLASGSTVVVLLCTVVFVSGLMTNGPTMFAYPATAPLRVKGRYIGTSQAVFGLGSALGTVLGEAVWRHYGGGVWLMCAAAGVGSAVCCHLGMRGLGPAAGEAEPAAALAPAGGPRSADEDPRVDG</sequence>
<proteinExistence type="predicted"/>
<evidence type="ECO:0000256" key="6">
    <source>
        <dbReference type="ARBA" id="ARBA00023136"/>
    </source>
</evidence>
<dbReference type="SUPFAM" id="SSF103473">
    <property type="entry name" value="MFS general substrate transporter"/>
    <property type="match status" value="1"/>
</dbReference>
<dbReference type="PANTHER" id="PTHR23517:SF2">
    <property type="entry name" value="MULTIDRUG RESISTANCE PROTEIN MDTH"/>
    <property type="match status" value="1"/>
</dbReference>
<evidence type="ECO:0000256" key="1">
    <source>
        <dbReference type="ARBA" id="ARBA00004651"/>
    </source>
</evidence>
<dbReference type="KEGG" id="sve:SVEN_6211"/>
<dbReference type="AlphaFoldDB" id="F2RDK5"/>
<dbReference type="Proteomes" id="UP000006854">
    <property type="component" value="Chromosome"/>
</dbReference>
<accession>F2RDK5</accession>
<evidence type="ECO:0000313" key="10">
    <source>
        <dbReference type="EMBL" id="CCA59497.1"/>
    </source>
</evidence>
<dbReference type="Gene3D" id="1.20.1250.20">
    <property type="entry name" value="MFS general substrate transporter like domains"/>
    <property type="match status" value="1"/>
</dbReference>
<evidence type="ECO:0000256" key="3">
    <source>
        <dbReference type="ARBA" id="ARBA00022475"/>
    </source>
</evidence>
<feature type="domain" description="Major facilitator superfamily (MFS) profile" evidence="9">
    <location>
        <begin position="20"/>
        <end position="409"/>
    </location>
</feature>
<evidence type="ECO:0000256" key="7">
    <source>
        <dbReference type="SAM" id="MobiDB-lite"/>
    </source>
</evidence>
<feature type="compositionally biased region" description="Basic and acidic residues" evidence="7">
    <location>
        <begin position="429"/>
        <end position="438"/>
    </location>
</feature>
<evidence type="ECO:0000256" key="2">
    <source>
        <dbReference type="ARBA" id="ARBA00022448"/>
    </source>
</evidence>
<organism evidence="10 11">
    <name type="scientific">Streptomyces venezuelae (strain ATCC 10712 / CBS 650.69 / DSM 40230 / JCM 4526 / NBRC 13096 / PD 04745)</name>
    <dbReference type="NCBI Taxonomy" id="953739"/>
    <lineage>
        <taxon>Bacteria</taxon>
        <taxon>Bacillati</taxon>
        <taxon>Actinomycetota</taxon>
        <taxon>Actinomycetes</taxon>
        <taxon>Kitasatosporales</taxon>
        <taxon>Streptomycetaceae</taxon>
        <taxon>Streptomyces</taxon>
    </lineage>
</organism>
<comment type="subcellular location">
    <subcellularLocation>
        <location evidence="1">Cell membrane</location>
        <topology evidence="1">Multi-pass membrane protein</topology>
    </subcellularLocation>
</comment>
<dbReference type="GeneID" id="51866742"/>
<dbReference type="OrthoDB" id="4042314at2"/>
<protein>
    <submittedName>
        <fullName evidence="10">Major facilitator superfamily MFS_1 transporter</fullName>
    </submittedName>
</protein>
<evidence type="ECO:0000256" key="4">
    <source>
        <dbReference type="ARBA" id="ARBA00022692"/>
    </source>
</evidence>
<dbReference type="PANTHER" id="PTHR23517">
    <property type="entry name" value="RESISTANCE PROTEIN MDTM, PUTATIVE-RELATED-RELATED"/>
    <property type="match status" value="1"/>
</dbReference>
<dbReference type="EMBL" id="FR845719">
    <property type="protein sequence ID" value="CCA59497.1"/>
    <property type="molecule type" value="Genomic_DNA"/>
</dbReference>
<feature type="transmembrane region" description="Helical" evidence="8">
    <location>
        <begin position="298"/>
        <end position="316"/>
    </location>
</feature>
<evidence type="ECO:0000313" key="11">
    <source>
        <dbReference type="Proteomes" id="UP000006854"/>
    </source>
</evidence>
<dbReference type="HOGENOM" id="CLU_001265_60_4_11"/>
<feature type="transmembrane region" description="Helical" evidence="8">
    <location>
        <begin position="322"/>
        <end position="344"/>
    </location>
</feature>
<evidence type="ECO:0000256" key="5">
    <source>
        <dbReference type="ARBA" id="ARBA00022989"/>
    </source>
</evidence>
<dbReference type="eggNOG" id="COG2814">
    <property type="taxonomic scope" value="Bacteria"/>
</dbReference>
<reference evidence="10 11" key="1">
    <citation type="journal article" date="2011" name="BMC Genomics">
        <title>Genome-wide analysis of the role of GlnR in Streptomyces venezuelae provides new insights into global nitrogen regulation in actinomycetes.</title>
        <authorList>
            <person name="Pullan S.T."/>
            <person name="Bibb M.J."/>
            <person name="Merrick M."/>
        </authorList>
    </citation>
    <scope>NUCLEOTIDE SEQUENCE [LARGE SCALE GENOMIC DNA]</scope>
    <source>
        <strain evidence="10">ATCC 10712</strain>
    </source>
</reference>
<keyword evidence="5 8" id="KW-1133">Transmembrane helix</keyword>
<feature type="transmembrane region" description="Helical" evidence="8">
    <location>
        <begin position="53"/>
        <end position="73"/>
    </location>
</feature>
<dbReference type="GO" id="GO:0005886">
    <property type="term" value="C:plasma membrane"/>
    <property type="evidence" value="ECO:0007669"/>
    <property type="project" value="UniProtKB-SubCell"/>
</dbReference>
<evidence type="ECO:0000256" key="8">
    <source>
        <dbReference type="SAM" id="Phobius"/>
    </source>
</evidence>
<name>F2RDK5_STRVP</name>
<dbReference type="GO" id="GO:0022857">
    <property type="term" value="F:transmembrane transporter activity"/>
    <property type="evidence" value="ECO:0007669"/>
    <property type="project" value="InterPro"/>
</dbReference>
<keyword evidence="4 8" id="KW-0812">Transmembrane</keyword>
<evidence type="ECO:0000259" key="9">
    <source>
        <dbReference type="PROSITE" id="PS50850"/>
    </source>
</evidence>
<dbReference type="Pfam" id="PF07690">
    <property type="entry name" value="MFS_1"/>
    <property type="match status" value="1"/>
</dbReference>
<keyword evidence="6 8" id="KW-0472">Membrane</keyword>
<keyword evidence="3" id="KW-1003">Cell membrane</keyword>
<feature type="transmembrane region" description="Helical" evidence="8">
    <location>
        <begin position="148"/>
        <end position="170"/>
    </location>
</feature>
<feature type="transmembrane region" description="Helical" evidence="8">
    <location>
        <begin position="234"/>
        <end position="254"/>
    </location>
</feature>
<feature type="transmembrane region" description="Helical" evidence="8">
    <location>
        <begin position="385"/>
        <end position="405"/>
    </location>
</feature>
<feature type="transmembrane region" description="Helical" evidence="8">
    <location>
        <begin position="266"/>
        <end position="286"/>
    </location>
</feature>
<feature type="transmembrane region" description="Helical" evidence="8">
    <location>
        <begin position="21"/>
        <end position="47"/>
    </location>
</feature>
<dbReference type="InterPro" id="IPR011701">
    <property type="entry name" value="MFS"/>
</dbReference>
<feature type="transmembrane region" description="Helical" evidence="8">
    <location>
        <begin position="356"/>
        <end position="379"/>
    </location>
</feature>
<dbReference type="InterPro" id="IPR050171">
    <property type="entry name" value="MFS_Transporters"/>
</dbReference>
<dbReference type="STRING" id="953739.SVEN_6211"/>
<keyword evidence="11" id="KW-1185">Reference proteome</keyword>
<dbReference type="RefSeq" id="WP_015037392.1">
    <property type="nucleotide sequence ID" value="NC_018750.1"/>
</dbReference>
<dbReference type="PATRIC" id="fig|953739.5.peg.1417"/>
<gene>
    <name evidence="10" type="ordered locus">SVEN_6211</name>
</gene>
<keyword evidence="2" id="KW-0813">Transport</keyword>
<feature type="region of interest" description="Disordered" evidence="7">
    <location>
        <begin position="419"/>
        <end position="438"/>
    </location>
</feature>